<feature type="compositionally biased region" description="Basic and acidic residues" evidence="1">
    <location>
        <begin position="38"/>
        <end position="48"/>
    </location>
</feature>
<evidence type="ECO:0000313" key="3">
    <source>
        <dbReference type="Proteomes" id="UP000071561"/>
    </source>
</evidence>
<dbReference type="KEGG" id="pcm:AY601_4467"/>
<reference evidence="2 3" key="1">
    <citation type="submission" date="2016-03" db="EMBL/GenBank/DDBJ databases">
        <title>Complete genome sequence of Pedobacter cryoconitis PAMC 27485.</title>
        <authorList>
            <person name="Lee J."/>
            <person name="Kim O.-S."/>
        </authorList>
    </citation>
    <scope>NUCLEOTIDE SEQUENCE [LARGE SCALE GENOMIC DNA]</scope>
    <source>
        <strain evidence="2 3">PAMC 27485</strain>
    </source>
</reference>
<dbReference type="PROSITE" id="PS51257">
    <property type="entry name" value="PROKAR_LIPOPROTEIN"/>
    <property type="match status" value="1"/>
</dbReference>
<organism evidence="2 3">
    <name type="scientific">Pedobacter cryoconitis</name>
    <dbReference type="NCBI Taxonomy" id="188932"/>
    <lineage>
        <taxon>Bacteria</taxon>
        <taxon>Pseudomonadati</taxon>
        <taxon>Bacteroidota</taxon>
        <taxon>Sphingobacteriia</taxon>
        <taxon>Sphingobacteriales</taxon>
        <taxon>Sphingobacteriaceae</taxon>
        <taxon>Pedobacter</taxon>
    </lineage>
</organism>
<feature type="region of interest" description="Disordered" evidence="1">
    <location>
        <begin position="35"/>
        <end position="83"/>
    </location>
</feature>
<feature type="compositionally biased region" description="Low complexity" evidence="1">
    <location>
        <begin position="52"/>
        <end position="65"/>
    </location>
</feature>
<dbReference type="PATRIC" id="fig|188932.3.peg.4631"/>
<feature type="compositionally biased region" description="Basic and acidic residues" evidence="1">
    <location>
        <begin position="74"/>
        <end position="83"/>
    </location>
</feature>
<evidence type="ECO:0000313" key="2">
    <source>
        <dbReference type="EMBL" id="AMQ01307.1"/>
    </source>
</evidence>
<protein>
    <submittedName>
        <fullName evidence="2">Uncharacterized protein</fullName>
    </submittedName>
</protein>
<gene>
    <name evidence="2" type="ORF">AY601_4467</name>
</gene>
<dbReference type="Proteomes" id="UP000071561">
    <property type="component" value="Chromosome"/>
</dbReference>
<accession>A0A127VJ11</accession>
<name>A0A127VJ11_9SPHI</name>
<keyword evidence="3" id="KW-1185">Reference proteome</keyword>
<sequence>MLQGRYVEKPLIMKNSFQCLLIAGITAISISSCTMGDKGSEKVPDSVKIDTSIKSSSQPAQQKSSDTTLIDSLQTDHSKPVKK</sequence>
<dbReference type="EMBL" id="CP014504">
    <property type="protein sequence ID" value="AMQ01307.1"/>
    <property type="molecule type" value="Genomic_DNA"/>
</dbReference>
<evidence type="ECO:0000256" key="1">
    <source>
        <dbReference type="SAM" id="MobiDB-lite"/>
    </source>
</evidence>
<dbReference type="AlphaFoldDB" id="A0A127VJ11"/>
<proteinExistence type="predicted"/>